<dbReference type="OrthoDB" id="517700at2"/>
<comment type="caution">
    <text evidence="2">The sequence shown here is derived from an EMBL/GenBank/DDBJ whole genome shotgun (WGS) entry which is preliminary data.</text>
</comment>
<dbReference type="EMBL" id="JHEG04000001">
    <property type="protein sequence ID" value="KAF3888898.1"/>
    <property type="molecule type" value="Genomic_DNA"/>
</dbReference>
<evidence type="ECO:0000313" key="2">
    <source>
        <dbReference type="EMBL" id="KIE07612.1"/>
    </source>
</evidence>
<reference evidence="2" key="1">
    <citation type="journal article" date="2015" name="Genome Announc.">
        <title>Draft Genome Sequence of Tolypothrix boutellei Strain VB521301.</title>
        <authorList>
            <person name="Chandrababunaidu M.M."/>
            <person name="Singh D."/>
            <person name="Sen D."/>
            <person name="Bhan S."/>
            <person name="Das S."/>
            <person name="Gupta A."/>
            <person name="Adhikary S.P."/>
            <person name="Tripathy S."/>
        </authorList>
    </citation>
    <scope>NUCLEOTIDE SEQUENCE</scope>
    <source>
        <strain evidence="2">VB521301</strain>
    </source>
</reference>
<protein>
    <submittedName>
        <fullName evidence="2">Uncharacterized protein</fullName>
    </submittedName>
</protein>
<evidence type="ECO:0000313" key="1">
    <source>
        <dbReference type="EMBL" id="KAF3888898.1"/>
    </source>
</evidence>
<proteinExistence type="predicted"/>
<dbReference type="Proteomes" id="UP000029738">
    <property type="component" value="Unassembled WGS sequence"/>
</dbReference>
<accession>A0A0C1MZ59</accession>
<gene>
    <name evidence="2" type="ORF">DA73_0241945</name>
    <name evidence="1" type="ORF">DA73_0400028010</name>
</gene>
<sequence length="262" mass="28999">MNRIIRLNAPHISSQSDILKKYCDRSPIETDLVSEMALIRDRNIASVETGVTLKAPIKTPTTGVKSSETAMKNTENRSVHIEEILNKTPKAFSFLATIRSIAFFTTVVVWSWTGKIEQVSQVRGKVIPLGEQSQILPHALGSIDNTVASSAREWTPIEVVTELNGEFSPAEVEDRQQQLVANQTQSHQAHGSIDRSRLLAYTRTAMKVLENLAQQASQKSTLNNKATDIIDLRRNTQSISNRVVSTASSAKSTKKLGQVYRS</sequence>
<dbReference type="RefSeq" id="WP_038090418.1">
    <property type="nucleotide sequence ID" value="NZ_JHEG04000001.1"/>
</dbReference>
<dbReference type="EMBL" id="JHEG02000059">
    <property type="protein sequence ID" value="KIE07612.1"/>
    <property type="molecule type" value="Genomic_DNA"/>
</dbReference>
<reference evidence="1" key="2">
    <citation type="submission" date="2019-11" db="EMBL/GenBank/DDBJ databases">
        <title>Improved Assembly of Tolypothrix boutellei genome.</title>
        <authorList>
            <person name="Sarangi A.N."/>
            <person name="Mukherjee M."/>
            <person name="Ghosh S."/>
            <person name="Singh D."/>
            <person name="Das A."/>
            <person name="Kant S."/>
            <person name="Prusty A."/>
            <person name="Tripathy S."/>
        </authorList>
    </citation>
    <scope>NUCLEOTIDE SEQUENCE</scope>
    <source>
        <strain evidence="1">VB521301</strain>
    </source>
</reference>
<keyword evidence="3" id="KW-1185">Reference proteome</keyword>
<organism evidence="2">
    <name type="scientific">Tolypothrix bouteillei VB521301</name>
    <dbReference type="NCBI Taxonomy" id="1479485"/>
    <lineage>
        <taxon>Bacteria</taxon>
        <taxon>Bacillati</taxon>
        <taxon>Cyanobacteriota</taxon>
        <taxon>Cyanophyceae</taxon>
        <taxon>Nostocales</taxon>
        <taxon>Tolypothrichaceae</taxon>
        <taxon>Tolypothrix</taxon>
    </lineage>
</organism>
<dbReference type="AlphaFoldDB" id="A0A0C1MZ59"/>
<dbReference type="STRING" id="1479485.DA73_0241945"/>
<name>A0A0C1MZ59_9CYAN</name>
<evidence type="ECO:0000313" key="3">
    <source>
        <dbReference type="Proteomes" id="UP000029738"/>
    </source>
</evidence>